<comment type="cofactor">
    <cofactor evidence="1">
        <name>pyridoxal 5'-phosphate</name>
        <dbReference type="ChEBI" id="CHEBI:597326"/>
    </cofactor>
</comment>
<evidence type="ECO:0000256" key="4">
    <source>
        <dbReference type="ARBA" id="ARBA00022679"/>
    </source>
</evidence>
<dbReference type="InterPro" id="IPR049704">
    <property type="entry name" value="Aminotrans_3_PPA_site"/>
</dbReference>
<keyword evidence="4 7" id="KW-0808">Transferase</keyword>
<keyword evidence="5 6" id="KW-0663">Pyridoxal phosphate</keyword>
<dbReference type="FunFam" id="3.40.640.10:FF:000014">
    <property type="entry name" value="Adenosylmethionine-8-amino-7-oxononanoate aminotransferase, probable"/>
    <property type="match status" value="1"/>
</dbReference>
<evidence type="ECO:0000256" key="2">
    <source>
        <dbReference type="ARBA" id="ARBA00008954"/>
    </source>
</evidence>
<dbReference type="GO" id="GO:0005829">
    <property type="term" value="C:cytosol"/>
    <property type="evidence" value="ECO:0007669"/>
    <property type="project" value="TreeGrafter"/>
</dbReference>
<dbReference type="CDD" id="cd00610">
    <property type="entry name" value="OAT_like"/>
    <property type="match status" value="1"/>
</dbReference>
<sequence length="476" mass="52125">MTYRNESAWIQPAAPAAARAAQARSTADYRALDAAHHIHPFSDMGALNRAGSRVIVKADGVYLWDSDGNKIIDGMAGLWCVNVGYGRKELADAAYRQLQELPYYNTFFKTTHPPVIELSAMLAEVTPPGFDHFFYCNSGSEGNDTVLRVVHQYWRVQGKPQKKYVISRRNGYHGSTIAGGTLGGMGYMHEQMPSKVEHVVHIDQPYYFGEAQPGETPEAFGLARAQQLEAKILELGAENVAAFIGEPFQGAGGVIFPPSTYWPEIQRICRKYDVLLVADEVIGGFGRTGEWFAHQHFGFEPDLITMAKGLTSGYVPMGAVGIHQRVARPIIDNGEFNHGLTYSGHPVAAAVAVANLKLLRDEGIVERAKHDTGPYFQALLRDTFAHHPIVGEVHGHGLVASLQLAEAPAERRRFANGGDVGTICRDFCFNGNLIMRATGDRMLLSPPLVISRNEIDELVSKAKQAVDATARQLGLS</sequence>
<dbReference type="Gene3D" id="3.90.1150.10">
    <property type="entry name" value="Aspartate Aminotransferase, domain 1"/>
    <property type="match status" value="1"/>
</dbReference>
<dbReference type="PANTHER" id="PTHR43094">
    <property type="entry name" value="AMINOTRANSFERASE"/>
    <property type="match status" value="1"/>
</dbReference>
<dbReference type="GeneID" id="93126033"/>
<dbReference type="PIRSF" id="PIRSF000521">
    <property type="entry name" value="Transaminase_4ab_Lys_Orn"/>
    <property type="match status" value="1"/>
</dbReference>
<dbReference type="SUPFAM" id="SSF53383">
    <property type="entry name" value="PLP-dependent transferases"/>
    <property type="match status" value="1"/>
</dbReference>
<dbReference type="InterPro" id="IPR015422">
    <property type="entry name" value="PyrdxlP-dep_Trfase_small"/>
</dbReference>
<name>A0A892I052_9BURK</name>
<dbReference type="PANTHER" id="PTHR43094:SF1">
    <property type="entry name" value="AMINOTRANSFERASE CLASS-III"/>
    <property type="match status" value="1"/>
</dbReference>
<dbReference type="GO" id="GO:0030170">
    <property type="term" value="F:pyridoxal phosphate binding"/>
    <property type="evidence" value="ECO:0007669"/>
    <property type="project" value="InterPro"/>
</dbReference>
<evidence type="ECO:0000313" key="7">
    <source>
        <dbReference type="EMBL" id="QRO78333.1"/>
    </source>
</evidence>
<accession>A0A892I052</accession>
<keyword evidence="3 7" id="KW-0032">Aminotransferase</keyword>
<evidence type="ECO:0000313" key="8">
    <source>
        <dbReference type="Proteomes" id="UP000625568"/>
    </source>
</evidence>
<comment type="similarity">
    <text evidence="2 6">Belongs to the class-III pyridoxal-phosphate-dependent aminotransferase family.</text>
</comment>
<dbReference type="AlphaFoldDB" id="A0A892I052"/>
<evidence type="ECO:0000256" key="3">
    <source>
        <dbReference type="ARBA" id="ARBA00022576"/>
    </source>
</evidence>
<evidence type="ECO:0000256" key="1">
    <source>
        <dbReference type="ARBA" id="ARBA00001933"/>
    </source>
</evidence>
<dbReference type="RefSeq" id="WP_006763202.1">
    <property type="nucleotide sequence ID" value="NZ_CABVPR010000027.1"/>
</dbReference>
<dbReference type="GO" id="GO:0008483">
    <property type="term" value="F:transaminase activity"/>
    <property type="evidence" value="ECO:0007669"/>
    <property type="project" value="UniProtKB-KW"/>
</dbReference>
<gene>
    <name evidence="7" type="ORF">I6K02_05350</name>
</gene>
<dbReference type="NCBIfam" id="NF005682">
    <property type="entry name" value="PRK07480.1"/>
    <property type="match status" value="1"/>
</dbReference>
<evidence type="ECO:0000256" key="5">
    <source>
        <dbReference type="ARBA" id="ARBA00022898"/>
    </source>
</evidence>
<dbReference type="Proteomes" id="UP000625568">
    <property type="component" value="Chromosome 1"/>
</dbReference>
<protein>
    <submittedName>
        <fullName evidence="7">Aspartate aminotransferase family protein</fullName>
    </submittedName>
</protein>
<dbReference type="InterPro" id="IPR005814">
    <property type="entry name" value="Aminotrans_3"/>
</dbReference>
<dbReference type="EMBL" id="CP069482">
    <property type="protein sequence ID" value="QRO78333.1"/>
    <property type="molecule type" value="Genomic_DNA"/>
</dbReference>
<dbReference type="PROSITE" id="PS00600">
    <property type="entry name" value="AA_TRANSFER_CLASS_3"/>
    <property type="match status" value="1"/>
</dbReference>
<evidence type="ECO:0000256" key="6">
    <source>
        <dbReference type="RuleBase" id="RU003560"/>
    </source>
</evidence>
<reference evidence="7 8" key="1">
    <citation type="submission" date="2021-02" db="EMBL/GenBank/DDBJ databases">
        <title>FDA dAtabase for Regulatory Grade micrObial Sequences (FDA-ARGOS): Supporting development and validation of Infectious Disease Dx tests.</title>
        <authorList>
            <person name="Minogue T."/>
            <person name="Wolcott M."/>
            <person name="Wasieloski L."/>
            <person name="Aguilar W."/>
            <person name="Moore D."/>
            <person name="Jaissle J."/>
            <person name="Tallon L."/>
            <person name="Sadzewicz L."/>
            <person name="Zhao X."/>
            <person name="Boylan J."/>
            <person name="Ott S."/>
            <person name="Bowen H."/>
            <person name="Vavikolanu K."/>
            <person name="Mehta A."/>
            <person name="Aluvathingal J."/>
            <person name="Nadendla S."/>
            <person name="Yan Y."/>
            <person name="Sichtig H."/>
        </authorList>
    </citation>
    <scope>NUCLEOTIDE SEQUENCE [LARGE SCALE GENOMIC DNA]</scope>
    <source>
        <strain evidence="7 8">FDAARGOS_1272</strain>
    </source>
</reference>
<dbReference type="InterPro" id="IPR015421">
    <property type="entry name" value="PyrdxlP-dep_Trfase_major"/>
</dbReference>
<dbReference type="InterPro" id="IPR015424">
    <property type="entry name" value="PyrdxlP-dep_Trfase"/>
</dbReference>
<organism evidence="7 8">
    <name type="scientific">Burkholderia dolosa</name>
    <dbReference type="NCBI Taxonomy" id="152500"/>
    <lineage>
        <taxon>Bacteria</taxon>
        <taxon>Pseudomonadati</taxon>
        <taxon>Pseudomonadota</taxon>
        <taxon>Betaproteobacteria</taxon>
        <taxon>Burkholderiales</taxon>
        <taxon>Burkholderiaceae</taxon>
        <taxon>Burkholderia</taxon>
        <taxon>Burkholderia cepacia complex</taxon>
    </lineage>
</organism>
<proteinExistence type="inferred from homology"/>
<dbReference type="Pfam" id="PF00202">
    <property type="entry name" value="Aminotran_3"/>
    <property type="match status" value="1"/>
</dbReference>
<keyword evidence="8" id="KW-1185">Reference proteome</keyword>
<dbReference type="Gene3D" id="3.40.640.10">
    <property type="entry name" value="Type I PLP-dependent aspartate aminotransferase-like (Major domain)"/>
    <property type="match status" value="1"/>
</dbReference>